<feature type="transmembrane region" description="Helical" evidence="2">
    <location>
        <begin position="269"/>
        <end position="290"/>
    </location>
</feature>
<feature type="domain" description="VanZ-like" evidence="3">
    <location>
        <begin position="342"/>
        <end position="435"/>
    </location>
</feature>
<dbReference type="Proteomes" id="UP001180487">
    <property type="component" value="Unassembled WGS sequence"/>
</dbReference>
<evidence type="ECO:0000256" key="2">
    <source>
        <dbReference type="SAM" id="Phobius"/>
    </source>
</evidence>
<accession>A0ABU2C947</accession>
<feature type="transmembrane region" description="Helical" evidence="2">
    <location>
        <begin position="169"/>
        <end position="195"/>
    </location>
</feature>
<name>A0ABU2C947_9BURK</name>
<reference evidence="4 5" key="1">
    <citation type="submission" date="2023-07" db="EMBL/GenBank/DDBJ databases">
        <title>Sorghum-associated microbial communities from plants grown in Nebraska, USA.</title>
        <authorList>
            <person name="Schachtman D."/>
        </authorList>
    </citation>
    <scope>NUCLEOTIDE SEQUENCE [LARGE SCALE GENOMIC DNA]</scope>
    <source>
        <strain evidence="4 5">BE313</strain>
    </source>
</reference>
<feature type="transmembrane region" description="Helical" evidence="2">
    <location>
        <begin position="65"/>
        <end position="83"/>
    </location>
</feature>
<evidence type="ECO:0000256" key="1">
    <source>
        <dbReference type="SAM" id="MobiDB-lite"/>
    </source>
</evidence>
<feature type="transmembrane region" description="Helical" evidence="2">
    <location>
        <begin position="416"/>
        <end position="436"/>
    </location>
</feature>
<keyword evidence="2" id="KW-0812">Transmembrane</keyword>
<comment type="caution">
    <text evidence="4">The sequence shown here is derived from an EMBL/GenBank/DDBJ whole genome shotgun (WGS) entry which is preliminary data.</text>
</comment>
<protein>
    <submittedName>
        <fullName evidence="4">Glycopeptide antibiotics resistance protein</fullName>
    </submittedName>
</protein>
<feature type="transmembrane region" description="Helical" evidence="2">
    <location>
        <begin position="492"/>
        <end position="511"/>
    </location>
</feature>
<sequence length="814" mass="88709">MAARHSTQGQSAITLQRWLFLGYLVFVIYGSLVPLDFVAHPVDAALADLLALRDLPLDFSSRSDWATNLVLFIPLTFLALQSLGLRGLGRLPAGVLVALAASALAVAIEFTQMFFPPRTPSQNDIVALSISGAIGVLAQWAAGARVQAWLTGYWHYEKQSDKISRLLKAYLFVLFAFNVMPLDLAISPVEIFHKWRDGHLILLPFGGLKGSPAEMLYQVLSDILIWVPAGALWALRPGHGIWRVARKGLLAAATVEFLQLFVMSRTTDVTSVGLAALGCALGAVGVLRVAHKTLGLSHVASNTWLAWWGGWLLATLAVFWLPFDFDTARLSWAAVVEAFTRTPLNNYYFESEFMALNEVLRKIGFFIPGGLLLALSGLAPHTGGRKPSARPVWVLFLCALLIESGQLLLPERVADLTDFLLESLGGLIGYKIAYWIGQPRIHPTPMTSTPAPHTAPAALAPHSASTPLSPLDSGHMALYAVPKPPIGYKTHLLWWALTAVLLGVLLNLPFVPYNLRELVEPGAWGVVSVAGLALALHWIANAPFLLLPAQRRPYLLALPLTLLGHGLVTWVLLRISVPLESIYDVAGSPVLGWPWEWELMGRYLGLHVAVMLQVLGAVLLVRTLQRTSTLSDVVYWLMVSLILAWPLYTLNVTWADTDNLVELMGDHASFSAASAMAAGLLMACLAGTALSAAAVRGCPKRWRLLGVSVFSAGTATLLFWAGAEHLIVKYGQAFSAFQFLLSSDREHYAHGLNLALRYALAFAGVTGGLAMVQWMAWRDWLRQDLARAMARRAKQSGATRPMPLQARDSSQIGL</sequence>
<gene>
    <name evidence="4" type="ORF">J2X19_002538</name>
</gene>
<keyword evidence="2" id="KW-1133">Transmembrane helix</keyword>
<feature type="transmembrane region" description="Helical" evidence="2">
    <location>
        <begin position="603"/>
        <end position="621"/>
    </location>
</feature>
<organism evidence="4 5">
    <name type="scientific">Rhodoferax ferrireducens</name>
    <dbReference type="NCBI Taxonomy" id="192843"/>
    <lineage>
        <taxon>Bacteria</taxon>
        <taxon>Pseudomonadati</taxon>
        <taxon>Pseudomonadota</taxon>
        <taxon>Betaproteobacteria</taxon>
        <taxon>Burkholderiales</taxon>
        <taxon>Comamonadaceae</taxon>
        <taxon>Rhodoferax</taxon>
    </lineage>
</organism>
<dbReference type="InterPro" id="IPR006976">
    <property type="entry name" value="VanZ-like"/>
</dbReference>
<evidence type="ECO:0000259" key="3">
    <source>
        <dbReference type="Pfam" id="PF04892"/>
    </source>
</evidence>
<dbReference type="PANTHER" id="PTHR28008">
    <property type="entry name" value="DOMAIN PROTEIN, PUTATIVE (AFU_ORTHOLOGUE AFUA_3G10980)-RELATED"/>
    <property type="match status" value="1"/>
</dbReference>
<keyword evidence="5" id="KW-1185">Reference proteome</keyword>
<feature type="transmembrane region" description="Helical" evidence="2">
    <location>
        <begin position="127"/>
        <end position="148"/>
    </location>
</feature>
<keyword evidence="2" id="KW-0472">Membrane</keyword>
<feature type="transmembrane region" description="Helical" evidence="2">
    <location>
        <begin position="755"/>
        <end position="777"/>
    </location>
</feature>
<dbReference type="PANTHER" id="PTHR28008:SF1">
    <property type="entry name" value="DOMAIN PROTEIN, PUTATIVE (AFU_ORTHOLOGUE AFUA_3G10980)-RELATED"/>
    <property type="match status" value="1"/>
</dbReference>
<feature type="transmembrane region" description="Helical" evidence="2">
    <location>
        <begin position="20"/>
        <end position="39"/>
    </location>
</feature>
<feature type="region of interest" description="Disordered" evidence="1">
    <location>
        <begin position="792"/>
        <end position="814"/>
    </location>
</feature>
<feature type="transmembrane region" description="Helical" evidence="2">
    <location>
        <begin position="633"/>
        <end position="650"/>
    </location>
</feature>
<feature type="transmembrane region" description="Helical" evidence="2">
    <location>
        <begin position="302"/>
        <end position="323"/>
    </location>
</feature>
<feature type="transmembrane region" description="Helical" evidence="2">
    <location>
        <begin position="670"/>
        <end position="695"/>
    </location>
</feature>
<proteinExistence type="predicted"/>
<dbReference type="Pfam" id="PF04892">
    <property type="entry name" value="VanZ"/>
    <property type="match status" value="3"/>
</dbReference>
<feature type="transmembrane region" description="Helical" evidence="2">
    <location>
        <begin position="554"/>
        <end position="573"/>
    </location>
</feature>
<feature type="transmembrane region" description="Helical" evidence="2">
    <location>
        <begin position="392"/>
        <end position="410"/>
    </location>
</feature>
<feature type="transmembrane region" description="Helical" evidence="2">
    <location>
        <begin position="702"/>
        <end position="721"/>
    </location>
</feature>
<feature type="domain" description="VanZ-like" evidence="3">
    <location>
        <begin position="169"/>
        <end position="285"/>
    </location>
</feature>
<dbReference type="EMBL" id="JAVDXT010000002">
    <property type="protein sequence ID" value="MDR7377859.1"/>
    <property type="molecule type" value="Genomic_DNA"/>
</dbReference>
<feature type="transmembrane region" description="Helical" evidence="2">
    <location>
        <begin position="95"/>
        <end position="115"/>
    </location>
</feature>
<evidence type="ECO:0000313" key="4">
    <source>
        <dbReference type="EMBL" id="MDR7377859.1"/>
    </source>
</evidence>
<feature type="domain" description="VanZ-like" evidence="3">
    <location>
        <begin position="23"/>
        <end position="138"/>
    </location>
</feature>
<evidence type="ECO:0000313" key="5">
    <source>
        <dbReference type="Proteomes" id="UP001180487"/>
    </source>
</evidence>
<feature type="transmembrane region" description="Helical" evidence="2">
    <location>
        <begin position="363"/>
        <end position="380"/>
    </location>
</feature>
<dbReference type="RefSeq" id="WP_310373559.1">
    <property type="nucleotide sequence ID" value="NZ_JAVDXT010000002.1"/>
</dbReference>
<feature type="transmembrane region" description="Helical" evidence="2">
    <location>
        <begin position="523"/>
        <end position="547"/>
    </location>
</feature>